<dbReference type="AlphaFoldDB" id="A0A1D1UUC9"/>
<keyword evidence="3" id="KW-0489">Methyltransferase</keyword>
<evidence type="ECO:0000259" key="6">
    <source>
        <dbReference type="PROSITE" id="PS50280"/>
    </source>
</evidence>
<dbReference type="SUPFAM" id="SSF48403">
    <property type="entry name" value="Ankyrin repeat"/>
    <property type="match status" value="1"/>
</dbReference>
<keyword evidence="3" id="KW-0808">Transferase</keyword>
<evidence type="ECO:0000256" key="4">
    <source>
        <dbReference type="ARBA" id="ARBA00022691"/>
    </source>
</evidence>
<dbReference type="SMART" id="SM00468">
    <property type="entry name" value="PreSET"/>
    <property type="match status" value="1"/>
</dbReference>
<organism evidence="8 9">
    <name type="scientific">Ramazzottius varieornatus</name>
    <name type="common">Water bear</name>
    <name type="synonym">Tardigrade</name>
    <dbReference type="NCBI Taxonomy" id="947166"/>
    <lineage>
        <taxon>Eukaryota</taxon>
        <taxon>Metazoa</taxon>
        <taxon>Ecdysozoa</taxon>
        <taxon>Tardigrada</taxon>
        <taxon>Eutardigrada</taxon>
        <taxon>Parachela</taxon>
        <taxon>Hypsibioidea</taxon>
        <taxon>Ramazzottiidae</taxon>
        <taxon>Ramazzottius</taxon>
    </lineage>
</organism>
<dbReference type="GO" id="GO:0000122">
    <property type="term" value="P:negative regulation of transcription by RNA polymerase II"/>
    <property type="evidence" value="ECO:0007669"/>
    <property type="project" value="TreeGrafter"/>
</dbReference>
<evidence type="ECO:0000256" key="2">
    <source>
        <dbReference type="ARBA" id="ARBA00022454"/>
    </source>
</evidence>
<dbReference type="SMART" id="SM00248">
    <property type="entry name" value="ANK"/>
    <property type="match status" value="4"/>
</dbReference>
<evidence type="ECO:0000313" key="9">
    <source>
        <dbReference type="Proteomes" id="UP000186922"/>
    </source>
</evidence>
<comment type="caution">
    <text evidence="8">The sequence shown here is derived from an EMBL/GenBank/DDBJ whole genome shotgun (WGS) entry which is preliminary data.</text>
</comment>
<dbReference type="Proteomes" id="UP000186922">
    <property type="component" value="Unassembled WGS sequence"/>
</dbReference>
<dbReference type="Pfam" id="PF05033">
    <property type="entry name" value="Pre-SET"/>
    <property type="match status" value="1"/>
</dbReference>
<dbReference type="InterPro" id="IPR043550">
    <property type="entry name" value="EHMT1/EHMT2"/>
</dbReference>
<dbReference type="PROSITE" id="PS50280">
    <property type="entry name" value="SET"/>
    <property type="match status" value="1"/>
</dbReference>
<feature type="region of interest" description="Disordered" evidence="5">
    <location>
        <begin position="31"/>
        <end position="99"/>
    </location>
</feature>
<dbReference type="PANTHER" id="PTHR46307">
    <property type="entry name" value="G9A, ISOFORM B"/>
    <property type="match status" value="1"/>
</dbReference>
<evidence type="ECO:0000259" key="7">
    <source>
        <dbReference type="PROSITE" id="PS50867"/>
    </source>
</evidence>
<feature type="domain" description="SET" evidence="6">
    <location>
        <begin position="842"/>
        <end position="963"/>
    </location>
</feature>
<dbReference type="InterPro" id="IPR001214">
    <property type="entry name" value="SET_dom"/>
</dbReference>
<evidence type="ECO:0000256" key="1">
    <source>
        <dbReference type="ARBA" id="ARBA00004286"/>
    </source>
</evidence>
<dbReference type="GO" id="GO:0002039">
    <property type="term" value="F:p53 binding"/>
    <property type="evidence" value="ECO:0007669"/>
    <property type="project" value="InterPro"/>
</dbReference>
<keyword evidence="4" id="KW-0949">S-adenosyl-L-methionine</keyword>
<proteinExistence type="predicted"/>
<dbReference type="InterPro" id="IPR036770">
    <property type="entry name" value="Ankyrin_rpt-contain_sf"/>
</dbReference>
<feature type="region of interest" description="Disordered" evidence="5">
    <location>
        <begin position="147"/>
        <end position="256"/>
    </location>
</feature>
<dbReference type="GO" id="GO:0008270">
    <property type="term" value="F:zinc ion binding"/>
    <property type="evidence" value="ECO:0007669"/>
    <property type="project" value="InterPro"/>
</dbReference>
<dbReference type="Pfam" id="PF00856">
    <property type="entry name" value="SET"/>
    <property type="match status" value="1"/>
</dbReference>
<dbReference type="Gene3D" id="1.25.40.20">
    <property type="entry name" value="Ankyrin repeat-containing domain"/>
    <property type="match status" value="1"/>
</dbReference>
<evidence type="ECO:0000313" key="8">
    <source>
        <dbReference type="EMBL" id="GAU90867.1"/>
    </source>
</evidence>
<dbReference type="GO" id="GO:0005634">
    <property type="term" value="C:nucleus"/>
    <property type="evidence" value="ECO:0007669"/>
    <property type="project" value="InterPro"/>
</dbReference>
<evidence type="ECO:0008006" key="10">
    <source>
        <dbReference type="Google" id="ProtNLM"/>
    </source>
</evidence>
<keyword evidence="9" id="KW-1185">Reference proteome</keyword>
<feature type="domain" description="Pre-SET" evidence="7">
    <location>
        <begin position="779"/>
        <end position="839"/>
    </location>
</feature>
<dbReference type="GO" id="GO:0046974">
    <property type="term" value="F:histone H3K9 methyltransferase activity"/>
    <property type="evidence" value="ECO:0007669"/>
    <property type="project" value="TreeGrafter"/>
</dbReference>
<evidence type="ECO:0000256" key="5">
    <source>
        <dbReference type="SAM" id="MobiDB-lite"/>
    </source>
</evidence>
<dbReference type="SMART" id="SM00317">
    <property type="entry name" value="SET"/>
    <property type="match status" value="1"/>
</dbReference>
<feature type="compositionally biased region" description="Polar residues" evidence="5">
    <location>
        <begin position="78"/>
        <end position="99"/>
    </location>
</feature>
<dbReference type="InterPro" id="IPR046341">
    <property type="entry name" value="SET_dom_sf"/>
</dbReference>
<dbReference type="Gene3D" id="2.170.270.10">
    <property type="entry name" value="SET domain"/>
    <property type="match status" value="1"/>
</dbReference>
<comment type="subcellular location">
    <subcellularLocation>
        <location evidence="1">Chromosome</location>
    </subcellularLocation>
</comment>
<dbReference type="InterPro" id="IPR002110">
    <property type="entry name" value="Ankyrin_rpt"/>
</dbReference>
<dbReference type="GO" id="GO:0000785">
    <property type="term" value="C:chromatin"/>
    <property type="evidence" value="ECO:0007669"/>
    <property type="project" value="TreeGrafter"/>
</dbReference>
<feature type="compositionally biased region" description="Polar residues" evidence="5">
    <location>
        <begin position="188"/>
        <end position="210"/>
    </location>
</feature>
<name>A0A1D1UUC9_RAMVA</name>
<dbReference type="SUPFAM" id="SSF82199">
    <property type="entry name" value="SET domain"/>
    <property type="match status" value="1"/>
</dbReference>
<dbReference type="GO" id="GO:0032259">
    <property type="term" value="P:methylation"/>
    <property type="evidence" value="ECO:0007669"/>
    <property type="project" value="UniProtKB-KW"/>
</dbReference>
<dbReference type="EMBL" id="BDGG01000001">
    <property type="protein sequence ID" value="GAU90867.1"/>
    <property type="molecule type" value="Genomic_DNA"/>
</dbReference>
<dbReference type="PROSITE" id="PS50867">
    <property type="entry name" value="PRE_SET"/>
    <property type="match status" value="1"/>
</dbReference>
<feature type="compositionally biased region" description="Basic and acidic residues" evidence="5">
    <location>
        <begin position="57"/>
        <end position="75"/>
    </location>
</feature>
<reference evidence="8 9" key="1">
    <citation type="journal article" date="2016" name="Nat. Commun.">
        <title>Extremotolerant tardigrade genome and improved radiotolerance of human cultured cells by tardigrade-unique protein.</title>
        <authorList>
            <person name="Hashimoto T."/>
            <person name="Horikawa D.D."/>
            <person name="Saito Y."/>
            <person name="Kuwahara H."/>
            <person name="Kozuka-Hata H."/>
            <person name="Shin-I T."/>
            <person name="Minakuchi Y."/>
            <person name="Ohishi K."/>
            <person name="Motoyama A."/>
            <person name="Aizu T."/>
            <person name="Enomoto A."/>
            <person name="Kondo K."/>
            <person name="Tanaka S."/>
            <person name="Hara Y."/>
            <person name="Koshikawa S."/>
            <person name="Sagara H."/>
            <person name="Miura T."/>
            <person name="Yokobori S."/>
            <person name="Miyagawa K."/>
            <person name="Suzuki Y."/>
            <person name="Kubo T."/>
            <person name="Oyama M."/>
            <person name="Kohara Y."/>
            <person name="Fujiyama A."/>
            <person name="Arakawa K."/>
            <person name="Katayama T."/>
            <person name="Toyoda A."/>
            <person name="Kunieda T."/>
        </authorList>
    </citation>
    <scope>NUCLEOTIDE SEQUENCE [LARGE SCALE GENOMIC DNA]</scope>
    <source>
        <strain evidence="8 9">YOKOZUNA-1</strain>
    </source>
</reference>
<gene>
    <name evidence="8" type="primary">RvY_03226-1</name>
    <name evidence="8" type="synonym">RvY_03226.1</name>
    <name evidence="8" type="ORF">RvY_03226</name>
</gene>
<dbReference type="STRING" id="947166.A0A1D1UUC9"/>
<dbReference type="OrthoDB" id="616263at2759"/>
<feature type="compositionally biased region" description="Polar residues" evidence="5">
    <location>
        <begin position="231"/>
        <end position="253"/>
    </location>
</feature>
<dbReference type="PANTHER" id="PTHR46307:SF4">
    <property type="entry name" value="G9A, ISOFORM B"/>
    <property type="match status" value="1"/>
</dbReference>
<protein>
    <recommendedName>
        <fullName evidence="10">Histone-lysine N-methyltransferase</fullName>
    </recommendedName>
</protein>
<dbReference type="InterPro" id="IPR007728">
    <property type="entry name" value="Pre-SET_dom"/>
</dbReference>
<sequence length="993" mass="109082">MVEVVVIDLTEDNSDDENIIFCGVSPVRPPPPLPVLSPVSNTTSRHHNGALMNERPPAIEKSPHLPSTSREDVRLVDASSTSFRSPQSADLSSPASETAVQESPVDITVSTVAVAVSRQADVEKTFSPILKGSATVREVVPQNNALLPTSPVHSDISEQPSVGSAPAVLSEPSYTSPRTESAYPAFPLSTSVPHSPTPASDSGLGSTNASIVDGTVEGASNMVPGMEASPQAENQPQTVELLSNSKASASKTLSNSKSLSAVRASSSICRKSSENVGSGSKAKVAAATLATEAEQQKSVLLEQQNIVHSVFRQHERLRNAQAFLQPSSPSSAQRLSREGSLEIADTSSTAWACSVRAKPRTRLNSEEGSFNSREEGLKTSIITTLEVTPRKLSSQELQDLNLMIKKQRKCEALLPNYQRKEPQRLLSIFPPKLLLDFKKLMEGLDKAEKKKTVECIGRVNMADVVNILKNDMSERDREMLQTIALYAARNHSKQENFMAYFALLIANDFDLNVRDKEGFSILAIAMRSGDLALVDLLLPYTAHTDLDPEGSSALHIAHQLWKADHRNMWDMVTLVLQNSTASLMFAKNNVYQTAISFFCGEQQLFKNDELETFLLEYGCDSIEAEGESLLHALAAARRVDLLSFCLGFFPFNPNRLDADHRTFMHRLAELSGLTRYEAELMMDMVRICGAQTTISDKKGLTAIDLATRCGNQEVVRLWNSYCKVANSFETGSFVGDISFGREVKAIKVVNEKSLASLKDFVYIRENIYLGEAPSLKGMMYCGCRAGQCSTTSCQCLKRGLAYSRSGTIVPGTCKGNPIFECGAHCACGPDCSSRVVQKGIRMAFEIFMTTKRGWGVRATRTIQPGEFIMEFVGEIIESDRLLARDPHNDWAMELTIDNYDGTMYHVDPTRCGNVARFLNHSCDPNLFPVRVYVSGDALDTGVRMAMFSAQVVGKGHELTFHYGDLYWQRQVDKGVYCACGSTKCKFQARKRKK</sequence>
<accession>A0A1D1UUC9</accession>
<evidence type="ECO:0000256" key="3">
    <source>
        <dbReference type="ARBA" id="ARBA00022603"/>
    </source>
</evidence>
<keyword evidence="2" id="KW-0158">Chromosome</keyword>